<feature type="compositionally biased region" description="Low complexity" evidence="1">
    <location>
        <begin position="58"/>
        <end position="67"/>
    </location>
</feature>
<dbReference type="Gramene" id="OB02G17390.1">
    <property type="protein sequence ID" value="OB02G17390.1"/>
    <property type="gene ID" value="OB02G17390"/>
</dbReference>
<feature type="region of interest" description="Disordered" evidence="1">
    <location>
        <begin position="51"/>
        <end position="85"/>
    </location>
</feature>
<evidence type="ECO:0000313" key="2">
    <source>
        <dbReference type="EnsemblPlants" id="OB02G17390.1"/>
    </source>
</evidence>
<reference evidence="2" key="1">
    <citation type="submission" date="2013-04" db="UniProtKB">
        <authorList>
            <consortium name="EnsemblPlants"/>
        </authorList>
    </citation>
    <scope>IDENTIFICATION</scope>
</reference>
<proteinExistence type="predicted"/>
<name>J3LAS2_ORYBR</name>
<accession>J3LAS2</accession>
<dbReference type="Proteomes" id="UP000006038">
    <property type="component" value="Unassembled WGS sequence"/>
</dbReference>
<protein>
    <submittedName>
        <fullName evidence="2">Uncharacterized protein</fullName>
    </submittedName>
</protein>
<dbReference type="HOGENOM" id="CLU_2516248_0_0_1"/>
<keyword evidence="3" id="KW-1185">Reference proteome</keyword>
<organism evidence="2">
    <name type="scientific">Oryza brachyantha</name>
    <name type="common">malo sina</name>
    <dbReference type="NCBI Taxonomy" id="4533"/>
    <lineage>
        <taxon>Eukaryota</taxon>
        <taxon>Viridiplantae</taxon>
        <taxon>Streptophyta</taxon>
        <taxon>Embryophyta</taxon>
        <taxon>Tracheophyta</taxon>
        <taxon>Spermatophyta</taxon>
        <taxon>Magnoliopsida</taxon>
        <taxon>Liliopsida</taxon>
        <taxon>Poales</taxon>
        <taxon>Poaceae</taxon>
        <taxon>BOP clade</taxon>
        <taxon>Oryzoideae</taxon>
        <taxon>Oryzeae</taxon>
        <taxon>Oryzinae</taxon>
        <taxon>Oryza</taxon>
    </lineage>
</organism>
<dbReference type="AlphaFoldDB" id="J3LAS2"/>
<evidence type="ECO:0000313" key="3">
    <source>
        <dbReference type="Proteomes" id="UP000006038"/>
    </source>
</evidence>
<sequence>MGCSYFVRSLNMLSGAYSCDLFDRTFLWARNKRLSIPNSQILTTGRMTHGLNHKKRQQQAQTKQNTQSIFGGGENFEEKSVTSNV</sequence>
<dbReference type="EnsemblPlants" id="OB02G17390.1">
    <property type="protein sequence ID" value="OB02G17390.1"/>
    <property type="gene ID" value="OB02G17390"/>
</dbReference>
<evidence type="ECO:0000256" key="1">
    <source>
        <dbReference type="SAM" id="MobiDB-lite"/>
    </source>
</evidence>
<feature type="compositionally biased region" description="Basic and acidic residues" evidence="1">
    <location>
        <begin position="76"/>
        <end position="85"/>
    </location>
</feature>